<dbReference type="Gene3D" id="2.40.70.10">
    <property type="entry name" value="Acid Proteases"/>
    <property type="match status" value="2"/>
</dbReference>
<dbReference type="SUPFAM" id="SSF50156">
    <property type="entry name" value="PDZ domain-like"/>
    <property type="match status" value="1"/>
</dbReference>
<name>A0A4Y9SH52_9BURK</name>
<dbReference type="InterPro" id="IPR036034">
    <property type="entry name" value="PDZ_sf"/>
</dbReference>
<dbReference type="GO" id="GO:0004190">
    <property type="term" value="F:aspartic-type endopeptidase activity"/>
    <property type="evidence" value="ECO:0007669"/>
    <property type="project" value="InterPro"/>
</dbReference>
<dbReference type="GO" id="GO:0006508">
    <property type="term" value="P:proteolysis"/>
    <property type="evidence" value="ECO:0007669"/>
    <property type="project" value="InterPro"/>
</dbReference>
<dbReference type="AlphaFoldDB" id="A0A4Y9SH52"/>
<dbReference type="SUPFAM" id="SSF50630">
    <property type="entry name" value="Acid proteases"/>
    <property type="match status" value="1"/>
</dbReference>
<dbReference type="InterPro" id="IPR001995">
    <property type="entry name" value="Peptidase_A2_cat"/>
</dbReference>
<dbReference type="PROSITE" id="PS50175">
    <property type="entry name" value="ASP_PROT_RETROV"/>
    <property type="match status" value="1"/>
</dbReference>
<accession>A0A4Y9SH52</accession>
<keyword evidence="1" id="KW-0378">Hydrolase</keyword>
<dbReference type="OrthoDB" id="7547925at2"/>
<comment type="caution">
    <text evidence="4">The sequence shown here is derived from an EMBL/GenBank/DDBJ whole genome shotgun (WGS) entry which is preliminary data.</text>
</comment>
<feature type="domain" description="Peptidase A2" evidence="3">
    <location>
        <begin position="76"/>
        <end position="162"/>
    </location>
</feature>
<reference evidence="4 5" key="1">
    <citation type="submission" date="2019-03" db="EMBL/GenBank/DDBJ databases">
        <title>Draft Genome Sequence of Massilia arenosa sp. nov., a Novel Massilia Species Isolated from a Sandy-loam Maize Soil.</title>
        <authorList>
            <person name="Raths R."/>
            <person name="Peta V."/>
            <person name="Bucking H."/>
        </authorList>
    </citation>
    <scope>NUCLEOTIDE SEQUENCE [LARGE SCALE GENOMIC DNA]</scope>
    <source>
        <strain evidence="4 5">MC02</strain>
    </source>
</reference>
<dbReference type="Pfam" id="PF17820">
    <property type="entry name" value="PDZ_6"/>
    <property type="match status" value="1"/>
</dbReference>
<dbReference type="InterPro" id="IPR041489">
    <property type="entry name" value="PDZ_6"/>
</dbReference>
<dbReference type="InterPro" id="IPR021109">
    <property type="entry name" value="Peptidase_aspartic_dom_sf"/>
</dbReference>
<dbReference type="InterPro" id="IPR001478">
    <property type="entry name" value="PDZ"/>
</dbReference>
<evidence type="ECO:0000256" key="1">
    <source>
        <dbReference type="ARBA" id="ARBA00022801"/>
    </source>
</evidence>
<feature type="domain" description="PDZ" evidence="2">
    <location>
        <begin position="347"/>
        <end position="398"/>
    </location>
</feature>
<dbReference type="EMBL" id="SPVF01000144">
    <property type="protein sequence ID" value="TFW19629.1"/>
    <property type="molecule type" value="Genomic_DNA"/>
</dbReference>
<dbReference type="Proteomes" id="UP000298438">
    <property type="component" value="Unassembled WGS sequence"/>
</dbReference>
<evidence type="ECO:0000313" key="5">
    <source>
        <dbReference type="Proteomes" id="UP000298438"/>
    </source>
</evidence>
<dbReference type="SMART" id="SM00228">
    <property type="entry name" value="PDZ"/>
    <property type="match status" value="1"/>
</dbReference>
<keyword evidence="5" id="KW-1185">Reference proteome</keyword>
<evidence type="ECO:0000259" key="3">
    <source>
        <dbReference type="PROSITE" id="PS50175"/>
    </source>
</evidence>
<gene>
    <name evidence="4" type="ORF">E4L96_11550</name>
</gene>
<proteinExistence type="predicted"/>
<organism evidence="4 5">
    <name type="scientific">Zemynaea arenosa</name>
    <dbReference type="NCBI Taxonomy" id="2561931"/>
    <lineage>
        <taxon>Bacteria</taxon>
        <taxon>Pseudomonadati</taxon>
        <taxon>Pseudomonadota</taxon>
        <taxon>Betaproteobacteria</taxon>
        <taxon>Burkholderiales</taxon>
        <taxon>Oxalobacteraceae</taxon>
        <taxon>Telluria group</taxon>
        <taxon>Zemynaea</taxon>
    </lineage>
</organism>
<evidence type="ECO:0000313" key="4">
    <source>
        <dbReference type="EMBL" id="TFW19629.1"/>
    </source>
</evidence>
<sequence length="424" mass="44407">MTRAGRFSSVGLIWHCGLLVHTAEETMRSMTRAACMLMLLVSCLVQRDAMATVPVPILYEDARVYVPVRVGALPAQWFILDTGASRTILDTAVARAAHLRVSDGRMVQGAGGGSSQQKEAAAVELHVGEVALAVAAPAVMDLAHLLGPTSGRAPAGIIGAQFFREHFVQIDFALRTLTVSDQDDVPRGTFTAAVPLTFVAGTPLATVLLTLPGGRTLRAHALVDLGAKSSFLIPEPFIDQTGMRTAFPQAVVTGFGAGVGGDTFYAFARAERLALADAPDVAQAKPIVGLSVGGTLRSTWHEGLLGAEFLAPYVVGFDYQHARLLLSAGGGATAGFDRSGLFLIAAGAQLSRIVVRQVIKGGPGDAAGLKPNDELLQIDGTPAAALGLAGVRTRLKDAAAASVMLRYLRGREQLTATVRLRDLL</sequence>
<dbReference type="Gene3D" id="2.30.42.10">
    <property type="match status" value="1"/>
</dbReference>
<dbReference type="PROSITE" id="PS50106">
    <property type="entry name" value="PDZ"/>
    <property type="match status" value="1"/>
</dbReference>
<dbReference type="Pfam" id="PF13650">
    <property type="entry name" value="Asp_protease_2"/>
    <property type="match status" value="1"/>
</dbReference>
<dbReference type="InterPro" id="IPR001969">
    <property type="entry name" value="Aspartic_peptidase_AS"/>
</dbReference>
<dbReference type="PROSITE" id="PS00141">
    <property type="entry name" value="ASP_PROTEASE"/>
    <property type="match status" value="1"/>
</dbReference>
<protein>
    <submittedName>
        <fullName evidence="4">PDZ domain-containing protein</fullName>
    </submittedName>
</protein>
<evidence type="ECO:0000259" key="2">
    <source>
        <dbReference type="PROSITE" id="PS50106"/>
    </source>
</evidence>